<evidence type="ECO:0000313" key="9">
    <source>
        <dbReference type="EMBL" id="TBL79109.1"/>
    </source>
</evidence>
<feature type="transmembrane region" description="Helical" evidence="7">
    <location>
        <begin position="209"/>
        <end position="226"/>
    </location>
</feature>
<dbReference type="GO" id="GO:0005886">
    <property type="term" value="C:plasma membrane"/>
    <property type="evidence" value="ECO:0007669"/>
    <property type="project" value="UniProtKB-SubCell"/>
</dbReference>
<keyword evidence="10" id="KW-1185">Reference proteome</keyword>
<feature type="transmembrane region" description="Helical" evidence="7">
    <location>
        <begin position="159"/>
        <end position="183"/>
    </location>
</feature>
<dbReference type="RefSeq" id="WP_131013745.1">
    <property type="nucleotide sequence ID" value="NZ_SIRE01000008.1"/>
</dbReference>
<dbReference type="GO" id="GO:0055085">
    <property type="term" value="P:transmembrane transport"/>
    <property type="evidence" value="ECO:0007669"/>
    <property type="project" value="InterPro"/>
</dbReference>
<dbReference type="Pfam" id="PF00528">
    <property type="entry name" value="BPD_transp_1"/>
    <property type="match status" value="1"/>
</dbReference>
<dbReference type="PANTHER" id="PTHR30193:SF37">
    <property type="entry name" value="INNER MEMBRANE ABC TRANSPORTER PERMEASE PROTEIN YCJO"/>
    <property type="match status" value="1"/>
</dbReference>
<evidence type="ECO:0000256" key="4">
    <source>
        <dbReference type="ARBA" id="ARBA00022692"/>
    </source>
</evidence>
<organism evidence="9 10">
    <name type="scientific">Paenibacillus thalictri</name>
    <dbReference type="NCBI Taxonomy" id="2527873"/>
    <lineage>
        <taxon>Bacteria</taxon>
        <taxon>Bacillati</taxon>
        <taxon>Bacillota</taxon>
        <taxon>Bacilli</taxon>
        <taxon>Bacillales</taxon>
        <taxon>Paenibacillaceae</taxon>
        <taxon>Paenibacillus</taxon>
    </lineage>
</organism>
<comment type="subcellular location">
    <subcellularLocation>
        <location evidence="1 7">Cell membrane</location>
        <topology evidence="1 7">Multi-pass membrane protein</topology>
    </subcellularLocation>
</comment>
<dbReference type="AlphaFoldDB" id="A0A4Q9DR76"/>
<keyword evidence="2 7" id="KW-0813">Transport</keyword>
<accession>A0A4Q9DR76</accession>
<sequence length="299" mass="34089">MKPKARKLGISRDSLYYAGMTLPAVLLFAVFMLYPVIGGIYYSLTDWNGVDQGYHFIGLQNYVTFFHDFYVLIPLKNSFVFAFALTIFQNIVSLLLALAFNQQLKSKNVLRTLIFIPVLLSSLMVGYLWNYLFTEPVARLGHFLHLDMIGNNVLGSPQLALYAAVFVNVWKMAGWNMIIYIAALQGISREIFEAAELDGATGWKKFRHIMFPLIAPAFTVNMVLTLERGFKEFDLLFSLTQGGPGNSTEIISLTIYRESFEYFRAGYGTTMGVILFLIIVVLTIIQLRFLRKREEDVIY</sequence>
<keyword evidence="4 7" id="KW-0812">Transmembrane</keyword>
<dbReference type="InterPro" id="IPR035906">
    <property type="entry name" value="MetI-like_sf"/>
</dbReference>
<feature type="transmembrane region" description="Helical" evidence="7">
    <location>
        <begin position="79"/>
        <end position="100"/>
    </location>
</feature>
<feature type="transmembrane region" description="Helical" evidence="7">
    <location>
        <begin position="21"/>
        <end position="44"/>
    </location>
</feature>
<dbReference type="OrthoDB" id="5174895at2"/>
<keyword evidence="5 7" id="KW-1133">Transmembrane helix</keyword>
<evidence type="ECO:0000256" key="7">
    <source>
        <dbReference type="RuleBase" id="RU363032"/>
    </source>
</evidence>
<evidence type="ECO:0000256" key="2">
    <source>
        <dbReference type="ARBA" id="ARBA00022448"/>
    </source>
</evidence>
<evidence type="ECO:0000256" key="3">
    <source>
        <dbReference type="ARBA" id="ARBA00022475"/>
    </source>
</evidence>
<feature type="transmembrane region" description="Helical" evidence="7">
    <location>
        <begin position="265"/>
        <end position="285"/>
    </location>
</feature>
<dbReference type="PANTHER" id="PTHR30193">
    <property type="entry name" value="ABC TRANSPORTER PERMEASE PROTEIN"/>
    <property type="match status" value="1"/>
</dbReference>
<protein>
    <submittedName>
        <fullName evidence="9">Sugar ABC transporter permease</fullName>
    </submittedName>
</protein>
<keyword evidence="6 7" id="KW-0472">Membrane</keyword>
<evidence type="ECO:0000256" key="5">
    <source>
        <dbReference type="ARBA" id="ARBA00022989"/>
    </source>
</evidence>
<keyword evidence="3" id="KW-1003">Cell membrane</keyword>
<feature type="transmembrane region" description="Helical" evidence="7">
    <location>
        <begin position="112"/>
        <end position="132"/>
    </location>
</feature>
<dbReference type="InterPro" id="IPR000515">
    <property type="entry name" value="MetI-like"/>
</dbReference>
<reference evidence="9 10" key="1">
    <citation type="submission" date="2019-02" db="EMBL/GenBank/DDBJ databases">
        <title>Paenibacillus sp. nov., isolated from surface-sterilized tissue of Thalictrum simplex L.</title>
        <authorList>
            <person name="Tuo L."/>
        </authorList>
    </citation>
    <scope>NUCLEOTIDE SEQUENCE [LARGE SCALE GENOMIC DNA]</scope>
    <source>
        <strain evidence="9 10">N2SHLJ1</strain>
    </source>
</reference>
<evidence type="ECO:0000256" key="6">
    <source>
        <dbReference type="ARBA" id="ARBA00023136"/>
    </source>
</evidence>
<comment type="similarity">
    <text evidence="7">Belongs to the binding-protein-dependent transport system permease family.</text>
</comment>
<evidence type="ECO:0000313" key="10">
    <source>
        <dbReference type="Proteomes" id="UP000293142"/>
    </source>
</evidence>
<evidence type="ECO:0000256" key="1">
    <source>
        <dbReference type="ARBA" id="ARBA00004651"/>
    </source>
</evidence>
<dbReference type="Proteomes" id="UP000293142">
    <property type="component" value="Unassembled WGS sequence"/>
</dbReference>
<feature type="domain" description="ABC transmembrane type-1" evidence="8">
    <location>
        <begin position="75"/>
        <end position="286"/>
    </location>
</feature>
<dbReference type="CDD" id="cd06261">
    <property type="entry name" value="TM_PBP2"/>
    <property type="match status" value="1"/>
</dbReference>
<dbReference type="EMBL" id="SIRE01000008">
    <property type="protein sequence ID" value="TBL79109.1"/>
    <property type="molecule type" value="Genomic_DNA"/>
</dbReference>
<comment type="caution">
    <text evidence="9">The sequence shown here is derived from an EMBL/GenBank/DDBJ whole genome shotgun (WGS) entry which is preliminary data.</text>
</comment>
<dbReference type="PROSITE" id="PS50928">
    <property type="entry name" value="ABC_TM1"/>
    <property type="match status" value="1"/>
</dbReference>
<dbReference type="InterPro" id="IPR051393">
    <property type="entry name" value="ABC_transporter_permease"/>
</dbReference>
<evidence type="ECO:0000259" key="8">
    <source>
        <dbReference type="PROSITE" id="PS50928"/>
    </source>
</evidence>
<name>A0A4Q9DR76_9BACL</name>
<dbReference type="SUPFAM" id="SSF161098">
    <property type="entry name" value="MetI-like"/>
    <property type="match status" value="1"/>
</dbReference>
<dbReference type="Gene3D" id="1.10.3720.10">
    <property type="entry name" value="MetI-like"/>
    <property type="match status" value="1"/>
</dbReference>
<gene>
    <name evidence="9" type="ORF">EYB31_12890</name>
</gene>
<proteinExistence type="inferred from homology"/>